<evidence type="ECO:0000313" key="2">
    <source>
        <dbReference type="Proteomes" id="UP000324629"/>
    </source>
</evidence>
<dbReference type="SUPFAM" id="SSF53474">
    <property type="entry name" value="alpha/beta-Hydrolases"/>
    <property type="match status" value="2"/>
</dbReference>
<dbReference type="AlphaFoldDB" id="A0A5J4NXX1"/>
<dbReference type="Proteomes" id="UP000324629">
    <property type="component" value="Unassembled WGS sequence"/>
</dbReference>
<comment type="caution">
    <text evidence="1">The sequence shown here is derived from an EMBL/GenBank/DDBJ whole genome shotgun (WGS) entry which is preliminary data.</text>
</comment>
<organism evidence="1 2">
    <name type="scientific">Paragonimus westermani</name>
    <dbReference type="NCBI Taxonomy" id="34504"/>
    <lineage>
        <taxon>Eukaryota</taxon>
        <taxon>Metazoa</taxon>
        <taxon>Spiralia</taxon>
        <taxon>Lophotrochozoa</taxon>
        <taxon>Platyhelminthes</taxon>
        <taxon>Trematoda</taxon>
        <taxon>Digenea</taxon>
        <taxon>Plagiorchiida</taxon>
        <taxon>Troglotremata</taxon>
        <taxon>Troglotrematidae</taxon>
        <taxon>Paragonimus</taxon>
    </lineage>
</organism>
<dbReference type="Gene3D" id="3.40.50.1820">
    <property type="entry name" value="alpha/beta hydrolase"/>
    <property type="match status" value="2"/>
</dbReference>
<dbReference type="InterPro" id="IPR029058">
    <property type="entry name" value="AB_hydrolase_fold"/>
</dbReference>
<dbReference type="EMBL" id="QNGE01000436">
    <property type="protein sequence ID" value="KAA3680465.1"/>
    <property type="molecule type" value="Genomic_DNA"/>
</dbReference>
<dbReference type="Pfam" id="PF02450">
    <property type="entry name" value="LCAT"/>
    <property type="match status" value="2"/>
</dbReference>
<sequence length="566" mass="64993">MSKVTDELSLRYDPKTHTTHDNEKYEVIFPGWGDTSTIEYLDLTKHKFMEYLHGLVTELRKDPYYVSNRTVRGAPYDFRRAPNENHVFVSRLTKLVEETYEVNDNRAVVLLGHSLGALYTLYFLQQKTDAWKRTYVKAYVPLGGPFGGSVRALLAATSGDNFGVFLRDPLVFRDLERSMPSIGLLLPNPRLWSSNEPLIFTPETNYSAHQYDKLFHDIAYSEGEVHIVLDTVYMNLICEATEKLGTRLFVTDWPSAMLIHYVFLLTLSNAVVMLRLGDPIQTNSPLIIIPGDAGSQVYTHEKDKPREKPSLLWFNIRNVFRMSKMTDELSLRYDPKTHTTHDNEKYEVIFPGWGDTSTIEYLDNTEHVFGEYLHVLVTELRKDPYYVSNRTVRGAPYDFRRAPNENHVFVSRLTKLVEETYEVNDNRAVVLLGHSLGALYTLYFLQQKTDAWKRTYVKAYVPLGGPFGGSVRALLAATSGDNFGVFLRDPLVFRDLERSMPSIGLLLPNPRLWSSNEPLIFTPETNYSAHQYDKLFHDIAYSEGEVHIVLDTVYMNLICEATEKVC</sequence>
<accession>A0A5J4NXX1</accession>
<keyword evidence="2" id="KW-1185">Reference proteome</keyword>
<evidence type="ECO:0000313" key="1">
    <source>
        <dbReference type="EMBL" id="KAA3680465.1"/>
    </source>
</evidence>
<proteinExistence type="predicted"/>
<dbReference type="GO" id="GO:0006629">
    <property type="term" value="P:lipid metabolic process"/>
    <property type="evidence" value="ECO:0007669"/>
    <property type="project" value="InterPro"/>
</dbReference>
<reference evidence="1 2" key="1">
    <citation type="journal article" date="2019" name="Gigascience">
        <title>Whole-genome sequence of the oriental lung fluke Paragonimus westermani.</title>
        <authorList>
            <person name="Oey H."/>
            <person name="Zakrzewski M."/>
            <person name="Narain K."/>
            <person name="Devi K.R."/>
            <person name="Agatsuma T."/>
            <person name="Nawaratna S."/>
            <person name="Gobert G.N."/>
            <person name="Jones M.K."/>
            <person name="Ragan M.A."/>
            <person name="McManus D.P."/>
            <person name="Krause L."/>
        </authorList>
    </citation>
    <scope>NUCLEOTIDE SEQUENCE [LARGE SCALE GENOMIC DNA]</scope>
    <source>
        <strain evidence="1 2">IND2009</strain>
    </source>
</reference>
<dbReference type="InterPro" id="IPR003386">
    <property type="entry name" value="LACT/PDAT_acylTrfase"/>
</dbReference>
<gene>
    <name evidence="1" type="ORF">DEA37_0013700</name>
</gene>
<dbReference type="PANTHER" id="PTHR11440">
    <property type="entry name" value="LECITHIN-CHOLESTEROL ACYLTRANSFERASE-RELATED"/>
    <property type="match status" value="1"/>
</dbReference>
<protein>
    <submittedName>
        <fullName evidence="1">Lysophospholipase III</fullName>
    </submittedName>
</protein>
<dbReference type="GO" id="GO:0008374">
    <property type="term" value="F:O-acyltransferase activity"/>
    <property type="evidence" value="ECO:0007669"/>
    <property type="project" value="InterPro"/>
</dbReference>
<name>A0A5J4NXX1_9TREM</name>